<dbReference type="Proteomes" id="UP000008461">
    <property type="component" value="Chromosome"/>
</dbReference>
<proteinExistence type="predicted"/>
<dbReference type="KEGG" id="hhy:Halhy_1762"/>
<gene>
    <name evidence="1" type="ordered locus">Halhy_1762</name>
</gene>
<keyword evidence="2" id="KW-1185">Reference proteome</keyword>
<dbReference type="RefSeq" id="WP_013764203.1">
    <property type="nucleotide sequence ID" value="NC_015510.1"/>
</dbReference>
<evidence type="ECO:0000313" key="1">
    <source>
        <dbReference type="EMBL" id="AEE49650.1"/>
    </source>
</evidence>
<reference evidence="1 2" key="1">
    <citation type="journal article" date="2011" name="Stand. Genomic Sci.">
        <title>Complete genome sequence of Haliscomenobacter hydrossis type strain (O).</title>
        <authorList>
            <consortium name="US DOE Joint Genome Institute (JGI-PGF)"/>
            <person name="Daligault H."/>
            <person name="Lapidus A."/>
            <person name="Zeytun A."/>
            <person name="Nolan M."/>
            <person name="Lucas S."/>
            <person name="Del Rio T.G."/>
            <person name="Tice H."/>
            <person name="Cheng J.F."/>
            <person name="Tapia R."/>
            <person name="Han C."/>
            <person name="Goodwin L."/>
            <person name="Pitluck S."/>
            <person name="Liolios K."/>
            <person name="Pagani I."/>
            <person name="Ivanova N."/>
            <person name="Huntemann M."/>
            <person name="Mavromatis K."/>
            <person name="Mikhailova N."/>
            <person name="Pati A."/>
            <person name="Chen A."/>
            <person name="Palaniappan K."/>
            <person name="Land M."/>
            <person name="Hauser L."/>
            <person name="Brambilla E.M."/>
            <person name="Rohde M."/>
            <person name="Verbarg S."/>
            <person name="Goker M."/>
            <person name="Bristow J."/>
            <person name="Eisen J.A."/>
            <person name="Markowitz V."/>
            <person name="Hugenholtz P."/>
            <person name="Kyrpides N.C."/>
            <person name="Klenk H.P."/>
            <person name="Woyke T."/>
        </authorList>
    </citation>
    <scope>NUCLEOTIDE SEQUENCE [LARGE SCALE GENOMIC DNA]</scope>
    <source>
        <strain evidence="2">ATCC 27775 / DSM 1100 / LMG 10767 / O</strain>
    </source>
</reference>
<dbReference type="STRING" id="760192.Halhy_1762"/>
<sequence length="173" mass="19569">MGAYLRIGFVVKATTTLPKNVSKANFQKEVEQYYPSEVFDCVEGEGGSIKLTLKSSIATAELAPFVKDIYKDWSGQIDKDAIDFIEENINDPNWLEKAEEADLHQFYVLDYGVYESFKIAGEKIGFRLTVVTLGSEGKFSMEESESTLGFMETCAQRAYAQYKMARAFRVYVL</sequence>
<dbReference type="HOGENOM" id="CLU_1545477_0_0_10"/>
<accession>F4L2X0</accession>
<organism evidence="1 2">
    <name type="scientific">Haliscomenobacter hydrossis (strain ATCC 27775 / DSM 1100 / LMG 10767 / O)</name>
    <dbReference type="NCBI Taxonomy" id="760192"/>
    <lineage>
        <taxon>Bacteria</taxon>
        <taxon>Pseudomonadati</taxon>
        <taxon>Bacteroidota</taxon>
        <taxon>Saprospiria</taxon>
        <taxon>Saprospirales</taxon>
        <taxon>Haliscomenobacteraceae</taxon>
        <taxon>Haliscomenobacter</taxon>
    </lineage>
</organism>
<dbReference type="EMBL" id="CP002691">
    <property type="protein sequence ID" value="AEE49650.1"/>
    <property type="molecule type" value="Genomic_DNA"/>
</dbReference>
<evidence type="ECO:0000313" key="2">
    <source>
        <dbReference type="Proteomes" id="UP000008461"/>
    </source>
</evidence>
<dbReference type="AlphaFoldDB" id="F4L2X0"/>
<protein>
    <submittedName>
        <fullName evidence="1">Uncharacterized protein</fullName>
    </submittedName>
</protein>
<reference key="2">
    <citation type="submission" date="2011-04" db="EMBL/GenBank/DDBJ databases">
        <title>Complete sequence of chromosome of Haliscomenobacter hydrossis DSM 1100.</title>
        <authorList>
            <consortium name="US DOE Joint Genome Institute (JGI-PGF)"/>
            <person name="Lucas S."/>
            <person name="Han J."/>
            <person name="Lapidus A."/>
            <person name="Bruce D."/>
            <person name="Goodwin L."/>
            <person name="Pitluck S."/>
            <person name="Peters L."/>
            <person name="Kyrpides N."/>
            <person name="Mavromatis K."/>
            <person name="Ivanova N."/>
            <person name="Ovchinnikova G."/>
            <person name="Pagani I."/>
            <person name="Daligault H."/>
            <person name="Detter J.C."/>
            <person name="Han C."/>
            <person name="Land M."/>
            <person name="Hauser L."/>
            <person name="Markowitz V."/>
            <person name="Cheng J.-F."/>
            <person name="Hugenholtz P."/>
            <person name="Woyke T."/>
            <person name="Wu D."/>
            <person name="Verbarg S."/>
            <person name="Frueling A."/>
            <person name="Brambilla E."/>
            <person name="Klenk H.-P."/>
            <person name="Eisen J.A."/>
        </authorList>
    </citation>
    <scope>NUCLEOTIDE SEQUENCE</scope>
    <source>
        <strain>DSM 1100</strain>
    </source>
</reference>
<name>F4L2X0_HALH1</name>
<dbReference type="eggNOG" id="ENOG50316XC">
    <property type="taxonomic scope" value="Bacteria"/>
</dbReference>